<gene>
    <name evidence="1" type="ordered locus">Bamb_4760</name>
</gene>
<dbReference type="eggNOG" id="ENOG5032TW3">
    <property type="taxonomic scope" value="Bacteria"/>
</dbReference>
<protein>
    <recommendedName>
        <fullName evidence="3">DUF2867 domain-containing protein</fullName>
    </recommendedName>
</protein>
<accession>Q0B6B3</accession>
<keyword evidence="2" id="KW-1185">Reference proteome</keyword>
<dbReference type="EMBL" id="CP000441">
    <property type="protein sequence ID" value="ABI90310.1"/>
    <property type="molecule type" value="Genomic_DNA"/>
</dbReference>
<dbReference type="KEGG" id="bam:Bamb_4760"/>
<name>Q0B6B3_BURCM</name>
<reference evidence="1" key="1">
    <citation type="submission" date="2006-08" db="EMBL/GenBank/DDBJ databases">
        <title>Complete sequence of Chromosome 2 of Burkholderia cepacia AMMD.</title>
        <authorList>
            <consortium name="US DOE Joint Genome Institute"/>
            <person name="Copeland A."/>
            <person name="Lucas S."/>
            <person name="Lapidus A."/>
            <person name="Barry K."/>
            <person name="Detter J.C."/>
            <person name="Glavina del Rio T."/>
            <person name="Hammon N."/>
            <person name="Israni S."/>
            <person name="Pitluck S."/>
            <person name="Bruce D."/>
            <person name="Chain P."/>
            <person name="Malfatti S."/>
            <person name="Shin M."/>
            <person name="Vergez L."/>
            <person name="Schmutz J."/>
            <person name="Larimer F."/>
            <person name="Land M."/>
            <person name="Hauser L."/>
            <person name="Kyrpides N."/>
            <person name="Kim E."/>
            <person name="Parke J."/>
            <person name="Coenye T."/>
            <person name="Konstantinidis K."/>
            <person name="Ramette A."/>
            <person name="Tiedje J."/>
            <person name="Richardson P."/>
        </authorList>
    </citation>
    <scope>NUCLEOTIDE SEQUENCE</scope>
    <source>
        <strain evidence="1">AMMD</strain>
    </source>
</reference>
<evidence type="ECO:0008006" key="3">
    <source>
        <dbReference type="Google" id="ProtNLM"/>
    </source>
</evidence>
<organism evidence="1 2">
    <name type="scientific">Burkholderia ambifaria (strain ATCC BAA-244 / DSM 16087 / CCUG 44356 / LMG 19182 / AMMD)</name>
    <name type="common">Burkholderia cepacia (strain AMMD)</name>
    <dbReference type="NCBI Taxonomy" id="339670"/>
    <lineage>
        <taxon>Bacteria</taxon>
        <taxon>Pseudomonadati</taxon>
        <taxon>Pseudomonadota</taxon>
        <taxon>Betaproteobacteria</taxon>
        <taxon>Burkholderiales</taxon>
        <taxon>Burkholderiaceae</taxon>
        <taxon>Burkholderia</taxon>
        <taxon>Burkholderia cepacia complex</taxon>
    </lineage>
</organism>
<evidence type="ECO:0000313" key="2">
    <source>
        <dbReference type="Proteomes" id="UP000000662"/>
    </source>
</evidence>
<dbReference type="AlphaFoldDB" id="Q0B6B3"/>
<evidence type="ECO:0000313" key="1">
    <source>
        <dbReference type="EMBL" id="ABI90310.1"/>
    </source>
</evidence>
<dbReference type="Proteomes" id="UP000000662">
    <property type="component" value="Chromosome 2"/>
</dbReference>
<proteinExistence type="predicted"/>
<sequence>MRRVPSRIRTRCYDRALSSETVMNPFGIVSESDTRTAAHKPPFIPSFGFVEVHESRPIDAPPSRIIDAVATLNMRADPVIDALLTVRETPAALARTLRNRQPQAARERFGFDTFTVLHRDDTSLSLGLVGRLWHPTPDVRTIADAAAFMRHDDPHDAKLVLRFEVIGLRSGMRLLRTETFVHCPSARTRLLFLPYWLAIRLGSGWIRRRTLAAVETALA</sequence>